<evidence type="ECO:0000259" key="1">
    <source>
        <dbReference type="Pfam" id="PF01656"/>
    </source>
</evidence>
<protein>
    <recommendedName>
        <fullName evidence="1">CobQ/CobB/MinD/ParA nucleotide binding domain-containing protein</fullName>
    </recommendedName>
</protein>
<dbReference type="InterPro" id="IPR050678">
    <property type="entry name" value="DNA_Partitioning_ATPase"/>
</dbReference>
<dbReference type="AlphaFoldDB" id="A0A8J3SS64"/>
<dbReference type="Pfam" id="PF01656">
    <property type="entry name" value="CbiA"/>
    <property type="match status" value="1"/>
</dbReference>
<reference evidence="2 3" key="1">
    <citation type="submission" date="2021-01" db="EMBL/GenBank/DDBJ databases">
        <title>Whole genome shotgun sequence of Planobispora siamensis NBRC 107568.</title>
        <authorList>
            <person name="Komaki H."/>
            <person name="Tamura T."/>
        </authorList>
    </citation>
    <scope>NUCLEOTIDE SEQUENCE [LARGE SCALE GENOMIC DNA]</scope>
    <source>
        <strain evidence="2 3">NBRC 107568</strain>
    </source>
</reference>
<gene>
    <name evidence="2" type="ORF">Psi01_80490</name>
</gene>
<sequence>MIIWDSWPPDPKYHLGKHTEQEPHVARVHVVLNQKGGVGKSTLAVNLAAVTADTVGGVAGENPPVVTVSIDPQGSAVWWSERVGEALPFDFVQAHDDIAGLANLRHIPHVTDVWVDTPGWLDLSDGASAEDPLGDGKAAEALRAVLDNADDVIVPIEPEPLAFQPTFNTIEKVVKPRKLPYLVVANNWDPRDGRADLDDTLQFVRNQGWPLANTVIRHYKIHSRASAEGMVVTQYPKNRVAMEAREDFYRLALEHGQLRNGNGNGNGKA</sequence>
<dbReference type="CDD" id="cd02042">
    <property type="entry name" value="ParAB_family"/>
    <property type="match status" value="1"/>
</dbReference>
<dbReference type="PANTHER" id="PTHR13696">
    <property type="entry name" value="P-LOOP CONTAINING NUCLEOSIDE TRIPHOSPHATE HYDROLASE"/>
    <property type="match status" value="1"/>
</dbReference>
<dbReference type="SUPFAM" id="SSF52540">
    <property type="entry name" value="P-loop containing nucleoside triphosphate hydrolases"/>
    <property type="match status" value="1"/>
</dbReference>
<dbReference type="EMBL" id="BOOJ01000083">
    <property type="protein sequence ID" value="GIH97419.1"/>
    <property type="molecule type" value="Genomic_DNA"/>
</dbReference>
<name>A0A8J3SS64_9ACTN</name>
<dbReference type="InterPro" id="IPR027417">
    <property type="entry name" value="P-loop_NTPase"/>
</dbReference>
<feature type="domain" description="CobQ/CobB/MinD/ParA nucleotide binding" evidence="1">
    <location>
        <begin position="30"/>
        <end position="230"/>
    </location>
</feature>
<dbReference type="Proteomes" id="UP000619788">
    <property type="component" value="Unassembled WGS sequence"/>
</dbReference>
<proteinExistence type="predicted"/>
<evidence type="ECO:0000313" key="2">
    <source>
        <dbReference type="EMBL" id="GIH97419.1"/>
    </source>
</evidence>
<comment type="caution">
    <text evidence="2">The sequence shown here is derived from an EMBL/GenBank/DDBJ whole genome shotgun (WGS) entry which is preliminary data.</text>
</comment>
<evidence type="ECO:0000313" key="3">
    <source>
        <dbReference type="Proteomes" id="UP000619788"/>
    </source>
</evidence>
<dbReference type="Gene3D" id="3.40.50.300">
    <property type="entry name" value="P-loop containing nucleotide triphosphate hydrolases"/>
    <property type="match status" value="1"/>
</dbReference>
<accession>A0A8J3SS64</accession>
<dbReference type="PANTHER" id="PTHR13696:SF99">
    <property type="entry name" value="COBYRINIC ACID AC-DIAMIDE SYNTHASE"/>
    <property type="match status" value="1"/>
</dbReference>
<keyword evidence="3" id="KW-1185">Reference proteome</keyword>
<dbReference type="InterPro" id="IPR002586">
    <property type="entry name" value="CobQ/CobB/MinD/ParA_Nub-bd_dom"/>
</dbReference>
<organism evidence="2 3">
    <name type="scientific">Planobispora siamensis</name>
    <dbReference type="NCBI Taxonomy" id="936338"/>
    <lineage>
        <taxon>Bacteria</taxon>
        <taxon>Bacillati</taxon>
        <taxon>Actinomycetota</taxon>
        <taxon>Actinomycetes</taxon>
        <taxon>Streptosporangiales</taxon>
        <taxon>Streptosporangiaceae</taxon>
        <taxon>Planobispora</taxon>
    </lineage>
</organism>